<feature type="region of interest" description="Disordered" evidence="4">
    <location>
        <begin position="1"/>
        <end position="87"/>
    </location>
</feature>
<feature type="region of interest" description="Disordered" evidence="4">
    <location>
        <begin position="186"/>
        <end position="221"/>
    </location>
</feature>
<evidence type="ECO:0000259" key="5">
    <source>
        <dbReference type="Pfam" id="PF15791"/>
    </source>
</evidence>
<evidence type="ECO:0000256" key="1">
    <source>
        <dbReference type="ARBA" id="ARBA00006834"/>
    </source>
</evidence>
<gene>
    <name evidence="7" type="primary">LOC101839497</name>
</gene>
<keyword evidence="3" id="KW-0804">Transcription</keyword>
<feature type="domain" description="Doublesex- and mab-3-related transcription factor C1/C2 C-terminal" evidence="5">
    <location>
        <begin position="120"/>
        <end position="232"/>
    </location>
</feature>
<dbReference type="Pfam" id="PF15791">
    <property type="entry name" value="DMRT-like"/>
    <property type="match status" value="1"/>
</dbReference>
<feature type="compositionally biased region" description="Basic and acidic residues" evidence="4">
    <location>
        <begin position="1"/>
        <end position="12"/>
    </location>
</feature>
<name>A0ABM2XBN8_MESAU</name>
<keyword evidence="6" id="KW-1185">Reference proteome</keyword>
<accession>A0ABM2XBN8</accession>
<comment type="similarity">
    <text evidence="1">Belongs to the DMRT family.</text>
</comment>
<evidence type="ECO:0000256" key="4">
    <source>
        <dbReference type="SAM" id="MobiDB-lite"/>
    </source>
</evidence>
<dbReference type="Proteomes" id="UP000886700">
    <property type="component" value="Unplaced"/>
</dbReference>
<dbReference type="GeneID" id="101839497"/>
<evidence type="ECO:0000313" key="6">
    <source>
        <dbReference type="Proteomes" id="UP000886700"/>
    </source>
</evidence>
<keyword evidence="2" id="KW-0805">Transcription regulation</keyword>
<organism evidence="6 7">
    <name type="scientific">Mesocricetus auratus</name>
    <name type="common">Golden hamster</name>
    <dbReference type="NCBI Taxonomy" id="10036"/>
    <lineage>
        <taxon>Eukaryota</taxon>
        <taxon>Metazoa</taxon>
        <taxon>Chordata</taxon>
        <taxon>Craniata</taxon>
        <taxon>Vertebrata</taxon>
        <taxon>Euteleostomi</taxon>
        <taxon>Mammalia</taxon>
        <taxon>Eutheria</taxon>
        <taxon>Euarchontoglires</taxon>
        <taxon>Glires</taxon>
        <taxon>Rodentia</taxon>
        <taxon>Myomorpha</taxon>
        <taxon>Muroidea</taxon>
        <taxon>Cricetidae</taxon>
        <taxon>Cricetinae</taxon>
        <taxon>Mesocricetus</taxon>
    </lineage>
</organism>
<evidence type="ECO:0000256" key="3">
    <source>
        <dbReference type="ARBA" id="ARBA00023163"/>
    </source>
</evidence>
<evidence type="ECO:0000313" key="7">
    <source>
        <dbReference type="RefSeq" id="XP_040600214.1"/>
    </source>
</evidence>
<dbReference type="InterPro" id="IPR031577">
    <property type="entry name" value="DMRT-C1/C2_C"/>
</dbReference>
<evidence type="ECO:0000256" key="2">
    <source>
        <dbReference type="ARBA" id="ARBA00023015"/>
    </source>
</evidence>
<dbReference type="RefSeq" id="XP_040600214.1">
    <property type="nucleotide sequence ID" value="XM_040744280.1"/>
</dbReference>
<reference evidence="7" key="1">
    <citation type="submission" date="2025-08" db="UniProtKB">
        <authorList>
            <consortium name="RefSeq"/>
        </authorList>
    </citation>
    <scope>IDENTIFICATION</scope>
    <source>
        <tissue evidence="7">Liver</tissue>
    </source>
</reference>
<feature type="compositionally biased region" description="Basic and acidic residues" evidence="4">
    <location>
        <begin position="53"/>
        <end position="79"/>
    </location>
</feature>
<proteinExistence type="inferred from homology"/>
<protein>
    <submittedName>
        <fullName evidence="7">Doublesex- and mab-3-related transcription factor C1 isoform X1</fullName>
    </submittedName>
</protein>
<sequence length="233" mass="25566">MERSSGTREKHGPSHAVRGSKKEQGPRLKRHLDRGLIKNMAVAPKFYKHGKKLTVEAENRNGKEKSTEHKSDARSHKAPQEQGNSQGTLMRSQVMREHSVLPYAPATLEQKPVISFSRVSRGLSARPKRFSSVILQPRATPGPLLLQPQVPNATKQDSVVAALEWQRKLEAAEALLALKNSCQLPPDSASLQQHGSMPGPAGERELQPSPYLPPQPASSVSLTGHLECMSFLT</sequence>